<gene>
    <name evidence="3" type="ORF">ColSpa_01765</name>
</gene>
<evidence type="ECO:0000313" key="4">
    <source>
        <dbReference type="Proteomes" id="UP001055115"/>
    </source>
</evidence>
<dbReference type="Pfam" id="PF24883">
    <property type="entry name" value="NPHP3_N"/>
    <property type="match status" value="1"/>
</dbReference>
<comment type="caution">
    <text evidence="3">The sequence shown here is derived from an EMBL/GenBank/DDBJ whole genome shotgun (WGS) entry which is preliminary data.</text>
</comment>
<dbReference type="EMBL" id="BQXU01000003">
    <property type="protein sequence ID" value="GKT41584.1"/>
    <property type="molecule type" value="Genomic_DNA"/>
</dbReference>
<sequence>MVMDLQIISWVFGCQDVGWRCIMLTTLSAVVTQWLRDHYTGKKDAVASVFVREDAVTAGTAFVEDVLTSIFHQLCVGHVEAHEDEAYVAKYRLYLDARKHGHRDIFRIKLIRDALESRLGMLDHAFLVIDDFDRCSPAVDLFLENELAILANQSRLKVLITSRVSCLKDVPTAQYCDSCDDEEDAAKFLFVYWRCDSCRRKKWKPAHILCQGCRDKGKTCVNW</sequence>
<keyword evidence="1" id="KW-0677">Repeat</keyword>
<evidence type="ECO:0000259" key="2">
    <source>
        <dbReference type="Pfam" id="PF24883"/>
    </source>
</evidence>
<dbReference type="GeneID" id="73322567"/>
<proteinExistence type="predicted"/>
<dbReference type="Proteomes" id="UP001055115">
    <property type="component" value="Unassembled WGS sequence"/>
</dbReference>
<keyword evidence="4" id="KW-1185">Reference proteome</keyword>
<evidence type="ECO:0000256" key="1">
    <source>
        <dbReference type="ARBA" id="ARBA00022737"/>
    </source>
</evidence>
<accession>A0AA37P718</accession>
<evidence type="ECO:0000313" key="3">
    <source>
        <dbReference type="EMBL" id="GKT41584.1"/>
    </source>
</evidence>
<dbReference type="AlphaFoldDB" id="A0AA37P718"/>
<name>A0AA37P718_9PEZI</name>
<organism evidence="3 4">
    <name type="scientific">Colletotrichum spaethianum</name>
    <dbReference type="NCBI Taxonomy" id="700344"/>
    <lineage>
        <taxon>Eukaryota</taxon>
        <taxon>Fungi</taxon>
        <taxon>Dikarya</taxon>
        <taxon>Ascomycota</taxon>
        <taxon>Pezizomycotina</taxon>
        <taxon>Sordariomycetes</taxon>
        <taxon>Hypocreomycetidae</taxon>
        <taxon>Glomerellales</taxon>
        <taxon>Glomerellaceae</taxon>
        <taxon>Colletotrichum</taxon>
        <taxon>Colletotrichum spaethianum species complex</taxon>
    </lineage>
</organism>
<reference evidence="3 4" key="1">
    <citation type="submission" date="2022-03" db="EMBL/GenBank/DDBJ databases">
        <title>Genome data of Colletotrichum spp.</title>
        <authorList>
            <person name="Utami Y.D."/>
            <person name="Hiruma K."/>
        </authorList>
    </citation>
    <scope>NUCLEOTIDE SEQUENCE [LARGE SCALE GENOMIC DNA]</scope>
    <source>
        <strain evidence="3 4">MAFF 239500</strain>
    </source>
</reference>
<dbReference type="RefSeq" id="XP_049123934.1">
    <property type="nucleotide sequence ID" value="XM_049267977.1"/>
</dbReference>
<protein>
    <recommendedName>
        <fullName evidence="2">Nephrocystin 3-like N-terminal domain-containing protein</fullName>
    </recommendedName>
</protein>
<dbReference type="InterPro" id="IPR056884">
    <property type="entry name" value="NPHP3-like_N"/>
</dbReference>
<feature type="domain" description="Nephrocystin 3-like N-terminal" evidence="2">
    <location>
        <begin position="25"/>
        <end position="163"/>
    </location>
</feature>